<dbReference type="OrthoDB" id="9886517at2759"/>
<dbReference type="GO" id="GO:0060294">
    <property type="term" value="P:cilium movement involved in cell motility"/>
    <property type="evidence" value="ECO:0007669"/>
    <property type="project" value="UniProtKB-UniRule"/>
</dbReference>
<dbReference type="InterPro" id="IPR000435">
    <property type="entry name" value="Tektins"/>
</dbReference>
<dbReference type="Pfam" id="PF03148">
    <property type="entry name" value="Tektin"/>
    <property type="match status" value="1"/>
</dbReference>
<comment type="subcellular location">
    <subcellularLocation>
        <location evidence="3">Cytoplasm</location>
        <location evidence="3">Cytoskeleton</location>
        <location evidence="3">Cilium axoneme</location>
    </subcellularLocation>
</comment>
<organism evidence="5 6">
    <name type="scientific">Orchesella cincta</name>
    <name type="common">Springtail</name>
    <name type="synonym">Podura cincta</name>
    <dbReference type="NCBI Taxonomy" id="48709"/>
    <lineage>
        <taxon>Eukaryota</taxon>
        <taxon>Metazoa</taxon>
        <taxon>Ecdysozoa</taxon>
        <taxon>Arthropoda</taxon>
        <taxon>Hexapoda</taxon>
        <taxon>Collembola</taxon>
        <taxon>Entomobryomorpha</taxon>
        <taxon>Entomobryoidea</taxon>
        <taxon>Orchesellidae</taxon>
        <taxon>Orchesellinae</taxon>
        <taxon>Orchesella</taxon>
    </lineage>
</organism>
<evidence type="ECO:0000256" key="1">
    <source>
        <dbReference type="ARBA" id="ARBA00007209"/>
    </source>
</evidence>
<proteinExistence type="inferred from homology"/>
<accession>A0A1D2N6I8</accession>
<keyword evidence="3" id="KW-0282">Flagellum</keyword>
<keyword evidence="3" id="KW-0969">Cilium</keyword>
<keyword evidence="3" id="KW-0966">Cell projection</keyword>
<dbReference type="GO" id="GO:0060271">
    <property type="term" value="P:cilium assembly"/>
    <property type="evidence" value="ECO:0007669"/>
    <property type="project" value="UniProtKB-UniRule"/>
</dbReference>
<evidence type="ECO:0000313" key="6">
    <source>
        <dbReference type="Proteomes" id="UP000094527"/>
    </source>
</evidence>
<dbReference type="GO" id="GO:0015630">
    <property type="term" value="C:microtubule cytoskeleton"/>
    <property type="evidence" value="ECO:0007669"/>
    <property type="project" value="UniProtKB-UniRule"/>
</dbReference>
<evidence type="ECO:0000256" key="3">
    <source>
        <dbReference type="RuleBase" id="RU367040"/>
    </source>
</evidence>
<name>A0A1D2N6I8_ORCCI</name>
<evidence type="ECO:0000256" key="2">
    <source>
        <dbReference type="ARBA" id="ARBA00022490"/>
    </source>
</evidence>
<sequence length="519" mass="59252">MYCMNACNLPYSDVNKIDQGPRTKACGWTGECRGEGWISKTDRCSRPGVDSLLRTLPWRHALVQRPPETSVYSGMSKEYCLYDSGYAGDGCPTEPLKFPNLVTGFNVNAAHASRTALYTRYSPSDWQANNAMLYNGTDCTRNTAELVRAEALRLVRETDDKSSRGQMDSGKKLGERLTDINYWKQEIMKELDLKVHESHKLLETRQTLERMIKELDGPLHIAQENLYARESRQGVDLVHDAAEQALLCEIETIRNWQKKLCQQLDGINTHLAQGRASRHELERDLQRKEQAYQIDTGAAQLNNNSKDISFHSGIEKVDPTVSIPETWSGFTEALLKRSKLERATAQKVHAAIDNLLVQAANECWSAWNNSNNALTLRVAELLDAKNKITCHLSKVQQELYDMEKHMEIIRKSIEDKAPSLKVAQTRLERRTHRPDIELCRDEAQFRLVSEIQDINETLEQLQRKLVEVEAAHQQLLKTKACLEHDLKIKANSLFIDREKCLGLRKSFPISSFVTQRQTC</sequence>
<comment type="caution">
    <text evidence="5">The sequence shown here is derived from an EMBL/GenBank/DDBJ whole genome shotgun (WGS) entry which is preliminary data.</text>
</comment>
<dbReference type="STRING" id="48709.A0A1D2N6I8"/>
<evidence type="ECO:0000313" key="5">
    <source>
        <dbReference type="EMBL" id="ODN00880.1"/>
    </source>
</evidence>
<keyword evidence="6" id="KW-1185">Reference proteome</keyword>
<comment type="similarity">
    <text evidence="1 3">Belongs to the tektin family.</text>
</comment>
<dbReference type="AlphaFoldDB" id="A0A1D2N6I8"/>
<dbReference type="EMBL" id="LJIJ01000183">
    <property type="protein sequence ID" value="ODN00880.1"/>
    <property type="molecule type" value="Genomic_DNA"/>
</dbReference>
<evidence type="ECO:0000256" key="4">
    <source>
        <dbReference type="SAM" id="Coils"/>
    </source>
</evidence>
<dbReference type="OMA" id="CMEPISG"/>
<dbReference type="PRINTS" id="PR00511">
    <property type="entry name" value="TEKTIN"/>
</dbReference>
<dbReference type="PANTHER" id="PTHR19960">
    <property type="entry name" value="TEKTIN"/>
    <property type="match status" value="1"/>
</dbReference>
<keyword evidence="4" id="KW-0175">Coiled coil</keyword>
<dbReference type="GO" id="GO:0005930">
    <property type="term" value="C:axoneme"/>
    <property type="evidence" value="ECO:0007669"/>
    <property type="project" value="UniProtKB-SubCell"/>
</dbReference>
<dbReference type="GO" id="GO:0005634">
    <property type="term" value="C:nucleus"/>
    <property type="evidence" value="ECO:0007669"/>
    <property type="project" value="TreeGrafter"/>
</dbReference>
<reference evidence="5 6" key="1">
    <citation type="journal article" date="2016" name="Genome Biol. Evol.">
        <title>Gene Family Evolution Reflects Adaptation to Soil Environmental Stressors in the Genome of the Collembolan Orchesella cincta.</title>
        <authorList>
            <person name="Faddeeva-Vakhrusheva A."/>
            <person name="Derks M.F."/>
            <person name="Anvar S.Y."/>
            <person name="Agamennone V."/>
            <person name="Suring W."/>
            <person name="Smit S."/>
            <person name="van Straalen N.M."/>
            <person name="Roelofs D."/>
        </authorList>
    </citation>
    <scope>NUCLEOTIDE SEQUENCE [LARGE SCALE GENOMIC DNA]</scope>
    <source>
        <tissue evidence="5">Mixed pool</tissue>
    </source>
</reference>
<dbReference type="Proteomes" id="UP000094527">
    <property type="component" value="Unassembled WGS sequence"/>
</dbReference>
<feature type="coiled-coil region" evidence="4">
    <location>
        <begin position="444"/>
        <end position="478"/>
    </location>
</feature>
<dbReference type="InterPro" id="IPR048256">
    <property type="entry name" value="Tektin-like"/>
</dbReference>
<gene>
    <name evidence="5" type="ORF">Ocin01_05808</name>
</gene>
<keyword evidence="2" id="KW-0963">Cytoplasm</keyword>
<dbReference type="PANTHER" id="PTHR19960:SF11">
    <property type="entry name" value="TEKTIN"/>
    <property type="match status" value="1"/>
</dbReference>
<protein>
    <recommendedName>
        <fullName evidence="3">Tektin</fullName>
    </recommendedName>
</protein>